<dbReference type="Proteomes" id="UP000500791">
    <property type="component" value="Plasmid unnamed3"/>
</dbReference>
<evidence type="ECO:0000259" key="1">
    <source>
        <dbReference type="PROSITE" id="PS50075"/>
    </source>
</evidence>
<dbReference type="RefSeq" id="WP_166194832.1">
    <property type="nucleotide sequence ID" value="NZ_CP049814.1"/>
</dbReference>
<evidence type="ECO:0000313" key="3">
    <source>
        <dbReference type="Proteomes" id="UP000500791"/>
    </source>
</evidence>
<gene>
    <name evidence="2" type="ORF">G8E03_15825</name>
</gene>
<dbReference type="PROSITE" id="PS50075">
    <property type="entry name" value="CARRIER"/>
    <property type="match status" value="1"/>
</dbReference>
<dbReference type="Gene3D" id="1.10.1200.10">
    <property type="entry name" value="ACP-like"/>
    <property type="match status" value="1"/>
</dbReference>
<dbReference type="InterPro" id="IPR009081">
    <property type="entry name" value="PP-bd_ACP"/>
</dbReference>
<proteinExistence type="predicted"/>
<dbReference type="AlphaFoldDB" id="A0A6G7VQF9"/>
<dbReference type="InterPro" id="IPR036736">
    <property type="entry name" value="ACP-like_sf"/>
</dbReference>
<dbReference type="EMBL" id="CP049814">
    <property type="protein sequence ID" value="QIK42313.1"/>
    <property type="molecule type" value="Genomic_DNA"/>
</dbReference>
<protein>
    <submittedName>
        <fullName evidence="2">Acyl carrier protein</fullName>
    </submittedName>
</protein>
<keyword evidence="3" id="KW-1185">Reference proteome</keyword>
<dbReference type="SUPFAM" id="SSF47336">
    <property type="entry name" value="ACP-like"/>
    <property type="match status" value="1"/>
</dbReference>
<name>A0A6G7VQF9_9RHOB</name>
<organism evidence="2 3">
    <name type="scientific">Pontivivens nitratireducens</name>
    <dbReference type="NCBI Taxonomy" id="2758038"/>
    <lineage>
        <taxon>Bacteria</taxon>
        <taxon>Pseudomonadati</taxon>
        <taxon>Pseudomonadota</taxon>
        <taxon>Alphaproteobacteria</taxon>
        <taxon>Rhodobacterales</taxon>
        <taxon>Paracoccaceae</taxon>
        <taxon>Pontivivens</taxon>
    </lineage>
</organism>
<keyword evidence="2" id="KW-0614">Plasmid</keyword>
<sequence>MSELTLTRLRDLLKEVSPAQDWSRLEMEDSLSAAGLDSLDKATFVMRLEDETGQSIPDEVYEDLDTPAQILSHISAG</sequence>
<accession>A0A6G7VQF9</accession>
<evidence type="ECO:0000313" key="2">
    <source>
        <dbReference type="EMBL" id="QIK42313.1"/>
    </source>
</evidence>
<dbReference type="KEGG" id="mon:G8E03_15825"/>
<dbReference type="Pfam" id="PF00550">
    <property type="entry name" value="PP-binding"/>
    <property type="match status" value="1"/>
</dbReference>
<geneLocation type="plasmid" evidence="2 3">
    <name>unnamed3</name>
</geneLocation>
<feature type="domain" description="Carrier" evidence="1">
    <location>
        <begin position="3"/>
        <end position="77"/>
    </location>
</feature>
<reference evidence="2 3" key="1">
    <citation type="submission" date="2020-03" db="EMBL/GenBank/DDBJ databases">
        <title>Complete genome sequence of Monaibacterium sp. ALG8 with diverse plasmids.</title>
        <authorList>
            <person name="Sun C."/>
        </authorList>
    </citation>
    <scope>NUCLEOTIDE SEQUENCE [LARGE SCALE GENOMIC DNA]</scope>
    <source>
        <strain evidence="2 3">ALG8</strain>
        <plasmid evidence="2 3">unnamed3</plasmid>
    </source>
</reference>